<dbReference type="OrthoDB" id="2196345at2759"/>
<evidence type="ECO:0000313" key="1">
    <source>
        <dbReference type="EMBL" id="EQB60450.1"/>
    </source>
</evidence>
<gene>
    <name evidence="1" type="ORF">NAPIS_ORF01994</name>
</gene>
<protein>
    <submittedName>
        <fullName evidence="1">Uncharacterized protein</fullName>
    </submittedName>
</protein>
<dbReference type="Proteomes" id="UP000053780">
    <property type="component" value="Unassembled WGS sequence"/>
</dbReference>
<sequence>MTKYEYKFILQNTGSNTFKIIYLPLKTCYIPVKCNYLSCSIKKHNDYININFIESKSNCKNGSVTECLHANHKIQKSYINNINKIIDEISCLDCNKCKVLGTLQFEGLKACILKSNEKKILISKKNIKNDIICYDYKDETSCLVIRKEEYKNICILDIPKSFYFYFIGKSGVMKLKYEYEYNVDITEISTDSENFTILVDGNGKEKFRIFVLDLIYK</sequence>
<dbReference type="AlphaFoldDB" id="T0MHL8"/>
<reference evidence="1 2" key="1">
    <citation type="journal article" date="2013" name="BMC Genomics">
        <title>Genome sequencing and comparative genomics of honey bee microsporidia, Nosema apis reveal novel insights into host-parasite interactions.</title>
        <authorList>
            <person name="Chen Yp."/>
            <person name="Pettis J.S."/>
            <person name="Zhao Y."/>
            <person name="Liu X."/>
            <person name="Tallon L.J."/>
            <person name="Sadzewicz L.D."/>
            <person name="Li R."/>
            <person name="Zheng H."/>
            <person name="Huang S."/>
            <person name="Zhang X."/>
            <person name="Hamilton M.C."/>
            <person name="Pernal S.F."/>
            <person name="Melathopoulos A.P."/>
            <person name="Yan X."/>
            <person name="Evans J.D."/>
        </authorList>
    </citation>
    <scope>NUCLEOTIDE SEQUENCE [LARGE SCALE GENOMIC DNA]</scope>
    <source>
        <strain evidence="1 2">BRL 01</strain>
    </source>
</reference>
<proteinExistence type="predicted"/>
<name>T0MHL8_9MICR</name>
<dbReference type="HOGENOM" id="CLU_1272631_0_0_1"/>
<accession>T0MHL8</accession>
<dbReference type="EMBL" id="KE647286">
    <property type="protein sequence ID" value="EQB60450.1"/>
    <property type="molecule type" value="Genomic_DNA"/>
</dbReference>
<dbReference type="VEuPathDB" id="MicrosporidiaDB:NAPIS_ORF01994"/>
<organism evidence="1 2">
    <name type="scientific">Vairimorpha apis BRL 01</name>
    <dbReference type="NCBI Taxonomy" id="1037528"/>
    <lineage>
        <taxon>Eukaryota</taxon>
        <taxon>Fungi</taxon>
        <taxon>Fungi incertae sedis</taxon>
        <taxon>Microsporidia</taxon>
        <taxon>Nosematidae</taxon>
        <taxon>Vairimorpha</taxon>
    </lineage>
</organism>
<evidence type="ECO:0000313" key="2">
    <source>
        <dbReference type="Proteomes" id="UP000053780"/>
    </source>
</evidence>
<keyword evidence="2" id="KW-1185">Reference proteome</keyword>